<dbReference type="GO" id="GO:0005634">
    <property type="term" value="C:nucleus"/>
    <property type="evidence" value="ECO:0007669"/>
    <property type="project" value="TreeGrafter"/>
</dbReference>
<dbReference type="Ensembl" id="ENSNMLT00000040517.1">
    <property type="protein sequence ID" value="ENSNMLP00000036371.1"/>
    <property type="gene ID" value="ENSNMLG00000022562.1"/>
</dbReference>
<evidence type="ECO:0000256" key="1">
    <source>
        <dbReference type="ARBA" id="ARBA00010984"/>
    </source>
</evidence>
<keyword evidence="4" id="KW-1185">Reference proteome</keyword>
<proteinExistence type="inferred from homology"/>
<feature type="region of interest" description="Disordered" evidence="2">
    <location>
        <begin position="163"/>
        <end position="218"/>
    </location>
</feature>
<dbReference type="GO" id="GO:0006606">
    <property type="term" value="P:protein import into nucleus"/>
    <property type="evidence" value="ECO:0007669"/>
    <property type="project" value="TreeGrafter"/>
</dbReference>
<feature type="compositionally biased region" description="Basic and acidic residues" evidence="2">
    <location>
        <begin position="260"/>
        <end position="269"/>
    </location>
</feature>
<reference evidence="3" key="2">
    <citation type="submission" date="2025-09" db="UniProtKB">
        <authorList>
            <consortium name="Ensembl"/>
        </authorList>
    </citation>
    <scope>IDENTIFICATION</scope>
</reference>
<dbReference type="AlphaFoldDB" id="A0A8C6UGM4"/>
<organism evidence="3 4">
    <name type="scientific">Neogobius melanostomus</name>
    <name type="common">round goby</name>
    <dbReference type="NCBI Taxonomy" id="47308"/>
    <lineage>
        <taxon>Eukaryota</taxon>
        <taxon>Metazoa</taxon>
        <taxon>Chordata</taxon>
        <taxon>Craniata</taxon>
        <taxon>Vertebrata</taxon>
        <taxon>Euteleostomi</taxon>
        <taxon>Actinopterygii</taxon>
        <taxon>Neopterygii</taxon>
        <taxon>Teleostei</taxon>
        <taxon>Neoteleostei</taxon>
        <taxon>Acanthomorphata</taxon>
        <taxon>Gobiaria</taxon>
        <taxon>Gobiiformes</taxon>
        <taxon>Gobioidei</taxon>
        <taxon>Gobiidae</taxon>
        <taxon>Benthophilinae</taxon>
        <taxon>Neogobiini</taxon>
        <taxon>Neogobius</taxon>
    </lineage>
</organism>
<feature type="compositionally biased region" description="Pro residues" evidence="2">
    <location>
        <begin position="169"/>
        <end position="182"/>
    </location>
</feature>
<dbReference type="GO" id="GO:0090263">
    <property type="term" value="P:positive regulation of canonical Wnt signaling pathway"/>
    <property type="evidence" value="ECO:0007669"/>
    <property type="project" value="TreeGrafter"/>
</dbReference>
<dbReference type="InterPro" id="IPR029356">
    <property type="entry name" value="FAM53"/>
</dbReference>
<protein>
    <submittedName>
        <fullName evidence="3">Family with sequence similarity 53 member B</fullName>
    </submittedName>
</protein>
<reference evidence="3" key="1">
    <citation type="submission" date="2025-08" db="UniProtKB">
        <authorList>
            <consortium name="Ensembl"/>
        </authorList>
    </citation>
    <scope>IDENTIFICATION</scope>
</reference>
<name>A0A8C6UGM4_9GOBI</name>
<dbReference type="Proteomes" id="UP000694523">
    <property type="component" value="Unplaced"/>
</dbReference>
<feature type="region of interest" description="Disordered" evidence="2">
    <location>
        <begin position="95"/>
        <end position="126"/>
    </location>
</feature>
<evidence type="ECO:0000313" key="4">
    <source>
        <dbReference type="Proteomes" id="UP000694523"/>
    </source>
</evidence>
<sequence length="316" mass="34246">MCVEMVIICKKSLDKKSGDHVTPKSMSLGPIPAQTMSQGTALFSCGLMEAARWRPSPEAVFGSGLDALWDSRPLQSGAGHCSSLSSLLRDLNLTSDSTAPPNKRQCRSYSSSDDLSRSSWRPQGSRVWTAVEKRRCLSGGSVHQRPPPAPAFPLMQRSSSLSLAFPGTPSCPPAPREAPPSGPGLARSRSQPCVSHEKKAAVKRRRPEESGEQRPSLDLAKMTQKLRSFHSLSCPGLPSEHGSPDLKDSPRLEYGPLDKLYSRDADPATKDSPAIEDYADATPLSTNQKDGEAFWAGRCSSYQLGGELDIEQIERN</sequence>
<dbReference type="Pfam" id="PF15242">
    <property type="entry name" value="FAM53"/>
    <property type="match status" value="2"/>
</dbReference>
<accession>A0A8C6UGM4</accession>
<dbReference type="PANTHER" id="PTHR28567:SF1">
    <property type="entry name" value="PROTEIN FAM53B"/>
    <property type="match status" value="1"/>
</dbReference>
<feature type="region of interest" description="Disordered" evidence="2">
    <location>
        <begin position="231"/>
        <end position="290"/>
    </location>
</feature>
<evidence type="ECO:0000256" key="2">
    <source>
        <dbReference type="SAM" id="MobiDB-lite"/>
    </source>
</evidence>
<feature type="compositionally biased region" description="Low complexity" evidence="2">
    <location>
        <begin position="107"/>
        <end position="119"/>
    </location>
</feature>
<dbReference type="PANTHER" id="PTHR28567">
    <property type="entry name" value="PROTEIN FAM53A-LIKE ISOFORM X1"/>
    <property type="match status" value="1"/>
</dbReference>
<feature type="compositionally biased region" description="Basic and acidic residues" evidence="2">
    <location>
        <begin position="195"/>
        <end position="212"/>
    </location>
</feature>
<feature type="compositionally biased region" description="Basic and acidic residues" evidence="2">
    <location>
        <begin position="242"/>
        <end position="251"/>
    </location>
</feature>
<evidence type="ECO:0000313" key="3">
    <source>
        <dbReference type="Ensembl" id="ENSNMLP00000036371.1"/>
    </source>
</evidence>
<comment type="similarity">
    <text evidence="1">Belongs to the FAM53 family.</text>
</comment>